<dbReference type="AlphaFoldDB" id="A0A2T4D4Y6"/>
<name>A0A2T4D4Y6_9GAMM</name>
<dbReference type="EMBL" id="PYVF01000032">
    <property type="protein sequence ID" value="PTB88867.1"/>
    <property type="molecule type" value="Genomic_DNA"/>
</dbReference>
<evidence type="ECO:0000313" key="1">
    <source>
        <dbReference type="EMBL" id="PTB88867.1"/>
    </source>
</evidence>
<protein>
    <recommendedName>
        <fullName evidence="3">Esterase YqiA</fullName>
    </recommendedName>
</protein>
<sequence length="192" mass="21945">MLLYLHGFESSPASQKIDETRQFLETHQAMIRLEAPQQPASMVAIRQLLDYYIEQAEPPSAVMGSSLGGFWTHYVVSRLKQRGAQVRGVLINPAVRPLAWMPPEPHQRVHPYTKEEYWLGPQDAEVLAAAQDVLRDDVELLVLLQAADEVLDVRLAQERYSKQRMILEQGGDHRFQNFPRYLPAVLEFLGVL</sequence>
<proteinExistence type="predicted"/>
<gene>
    <name evidence="1" type="ORF">C9927_03015</name>
</gene>
<dbReference type="InterPro" id="IPR029058">
    <property type="entry name" value="AB_hydrolase_fold"/>
</dbReference>
<dbReference type="Pfam" id="PF05728">
    <property type="entry name" value="UPF0227"/>
    <property type="match status" value="1"/>
</dbReference>
<dbReference type="Gene3D" id="3.40.50.1820">
    <property type="entry name" value="alpha/beta hydrolase"/>
    <property type="match status" value="1"/>
</dbReference>
<organism evidence="1 2">
    <name type="scientific">Pseudidiomarina aestuarii</name>
    <dbReference type="NCBI Taxonomy" id="624146"/>
    <lineage>
        <taxon>Bacteria</taxon>
        <taxon>Pseudomonadati</taxon>
        <taxon>Pseudomonadota</taxon>
        <taxon>Gammaproteobacteria</taxon>
        <taxon>Alteromonadales</taxon>
        <taxon>Idiomarinaceae</taxon>
        <taxon>Pseudidiomarina</taxon>
    </lineage>
</organism>
<accession>A0A2T4D4Y6</accession>
<dbReference type="InterPro" id="IPR008886">
    <property type="entry name" value="UPF0227/Esterase_YqiA"/>
</dbReference>
<evidence type="ECO:0008006" key="3">
    <source>
        <dbReference type="Google" id="ProtNLM"/>
    </source>
</evidence>
<evidence type="ECO:0000313" key="2">
    <source>
        <dbReference type="Proteomes" id="UP000242087"/>
    </source>
</evidence>
<dbReference type="Proteomes" id="UP000242087">
    <property type="component" value="Unassembled WGS sequence"/>
</dbReference>
<comment type="caution">
    <text evidence="1">The sequence shown here is derived from an EMBL/GenBank/DDBJ whole genome shotgun (WGS) entry which is preliminary data.</text>
</comment>
<dbReference type="SUPFAM" id="SSF53474">
    <property type="entry name" value="alpha/beta-Hydrolases"/>
    <property type="match status" value="1"/>
</dbReference>
<dbReference type="PANTHER" id="PTHR35602:SF3">
    <property type="entry name" value="ESTERASE YQIA"/>
    <property type="match status" value="1"/>
</dbReference>
<dbReference type="PANTHER" id="PTHR35602">
    <property type="entry name" value="ESTERASE YQIA-RELATED"/>
    <property type="match status" value="1"/>
</dbReference>
<reference evidence="1 2" key="1">
    <citation type="submission" date="2018-03" db="EMBL/GenBank/DDBJ databases">
        <title>Cross-interface Injection: A General Nanoliter Liquid Handling Method Applied to Single Cells Genome Amplification Automated Nanoliter Liquid Handling Applied to Single Cell Multiple Displacement Amplification.</title>
        <authorList>
            <person name="Yun J."/>
            <person name="Xu P."/>
            <person name="Xu J."/>
            <person name="Dai X."/>
            <person name="Wang Y."/>
            <person name="Zheng X."/>
            <person name="Cao C."/>
            <person name="Yi Q."/>
            <person name="Zhu Y."/>
            <person name="Wang L."/>
            <person name="Dong Z."/>
            <person name="Huang Y."/>
            <person name="Huang L."/>
            <person name="Du W."/>
        </authorList>
    </citation>
    <scope>NUCLEOTIDE SEQUENCE [LARGE SCALE GENOMIC DNA]</scope>
    <source>
        <strain evidence="1 2">A12-4</strain>
    </source>
</reference>